<organism evidence="2 3">
    <name type="scientific">Fusarium solani</name>
    <name type="common">Filamentous fungus</name>
    <dbReference type="NCBI Taxonomy" id="169388"/>
    <lineage>
        <taxon>Eukaryota</taxon>
        <taxon>Fungi</taxon>
        <taxon>Dikarya</taxon>
        <taxon>Ascomycota</taxon>
        <taxon>Pezizomycotina</taxon>
        <taxon>Sordariomycetes</taxon>
        <taxon>Hypocreomycetidae</taxon>
        <taxon>Hypocreales</taxon>
        <taxon>Nectriaceae</taxon>
        <taxon>Fusarium</taxon>
        <taxon>Fusarium solani species complex</taxon>
    </lineage>
</organism>
<reference evidence="2" key="1">
    <citation type="journal article" date="2021" name="Nat. Commun.">
        <title>Genetic determinants of endophytism in the Arabidopsis root mycobiome.</title>
        <authorList>
            <person name="Mesny F."/>
            <person name="Miyauchi S."/>
            <person name="Thiergart T."/>
            <person name="Pickel B."/>
            <person name="Atanasova L."/>
            <person name="Karlsson M."/>
            <person name="Huettel B."/>
            <person name="Barry K.W."/>
            <person name="Haridas S."/>
            <person name="Chen C."/>
            <person name="Bauer D."/>
            <person name="Andreopoulos W."/>
            <person name="Pangilinan J."/>
            <person name="LaButti K."/>
            <person name="Riley R."/>
            <person name="Lipzen A."/>
            <person name="Clum A."/>
            <person name="Drula E."/>
            <person name="Henrissat B."/>
            <person name="Kohler A."/>
            <person name="Grigoriev I.V."/>
            <person name="Martin F.M."/>
            <person name="Hacquard S."/>
        </authorList>
    </citation>
    <scope>NUCLEOTIDE SEQUENCE</scope>
    <source>
        <strain evidence="2">FSSC 5 MPI-SDFR-AT-0091</strain>
    </source>
</reference>
<dbReference type="EMBL" id="JAGTJS010000004">
    <property type="protein sequence ID" value="KAH7271585.1"/>
    <property type="molecule type" value="Genomic_DNA"/>
</dbReference>
<comment type="caution">
    <text evidence="2">The sequence shown here is derived from an EMBL/GenBank/DDBJ whole genome shotgun (WGS) entry which is preliminary data.</text>
</comment>
<proteinExistence type="predicted"/>
<feature type="region of interest" description="Disordered" evidence="1">
    <location>
        <begin position="83"/>
        <end position="102"/>
    </location>
</feature>
<protein>
    <submittedName>
        <fullName evidence="2">Uncharacterized protein</fullName>
    </submittedName>
</protein>
<sequence>MGGAALRVLGTLVHHIAARIFSPLRWLAESSQVYLMAPFSTKLQQLLMICVTSLYSSWFMGFLPQAAVWPRPRNEMEGRSVLLTSRGKSSRPHGSLTGDDDPRWIWTLVLPCLSPGTREHGYPVDADAA</sequence>
<dbReference type="AlphaFoldDB" id="A0A9P9RB30"/>
<evidence type="ECO:0000256" key="1">
    <source>
        <dbReference type="SAM" id="MobiDB-lite"/>
    </source>
</evidence>
<gene>
    <name evidence="2" type="ORF">B0J15DRAFT_219840</name>
</gene>
<evidence type="ECO:0000313" key="3">
    <source>
        <dbReference type="Proteomes" id="UP000736672"/>
    </source>
</evidence>
<keyword evidence="3" id="KW-1185">Reference proteome</keyword>
<dbReference type="Proteomes" id="UP000736672">
    <property type="component" value="Unassembled WGS sequence"/>
</dbReference>
<evidence type="ECO:0000313" key="2">
    <source>
        <dbReference type="EMBL" id="KAH7271585.1"/>
    </source>
</evidence>
<name>A0A9P9RB30_FUSSL</name>
<accession>A0A9P9RB30</accession>